<accession>A0AAW0KGD1</accession>
<proteinExistence type="predicted"/>
<gene>
    <name evidence="1" type="ORF">CFP56_020589</name>
</gene>
<evidence type="ECO:0000313" key="2">
    <source>
        <dbReference type="Proteomes" id="UP000237347"/>
    </source>
</evidence>
<keyword evidence="2" id="KW-1185">Reference proteome</keyword>
<protein>
    <submittedName>
        <fullName evidence="1">Uncharacterized protein</fullName>
    </submittedName>
</protein>
<reference evidence="1 2" key="1">
    <citation type="journal article" date="2018" name="Sci. Data">
        <title>The draft genome sequence of cork oak.</title>
        <authorList>
            <person name="Ramos A.M."/>
            <person name="Usie A."/>
            <person name="Barbosa P."/>
            <person name="Barros P.M."/>
            <person name="Capote T."/>
            <person name="Chaves I."/>
            <person name="Simoes F."/>
            <person name="Abreu I."/>
            <person name="Carrasquinho I."/>
            <person name="Faro C."/>
            <person name="Guimaraes J.B."/>
            <person name="Mendonca D."/>
            <person name="Nobrega F."/>
            <person name="Rodrigues L."/>
            <person name="Saibo N.J.M."/>
            <person name="Varela M.C."/>
            <person name="Egas C."/>
            <person name="Matos J."/>
            <person name="Miguel C.M."/>
            <person name="Oliveira M.M."/>
            <person name="Ricardo C.P."/>
            <person name="Goncalves S."/>
        </authorList>
    </citation>
    <scope>NUCLEOTIDE SEQUENCE [LARGE SCALE GENOMIC DNA]</scope>
    <source>
        <strain evidence="2">cv. HL8</strain>
    </source>
</reference>
<comment type="caution">
    <text evidence="1">The sequence shown here is derived from an EMBL/GenBank/DDBJ whole genome shotgun (WGS) entry which is preliminary data.</text>
</comment>
<dbReference type="EMBL" id="PKMF04000318">
    <property type="protein sequence ID" value="KAK7837925.1"/>
    <property type="molecule type" value="Genomic_DNA"/>
</dbReference>
<name>A0AAW0KGD1_QUESU</name>
<organism evidence="1 2">
    <name type="scientific">Quercus suber</name>
    <name type="common">Cork oak</name>
    <dbReference type="NCBI Taxonomy" id="58331"/>
    <lineage>
        <taxon>Eukaryota</taxon>
        <taxon>Viridiplantae</taxon>
        <taxon>Streptophyta</taxon>
        <taxon>Embryophyta</taxon>
        <taxon>Tracheophyta</taxon>
        <taxon>Spermatophyta</taxon>
        <taxon>Magnoliopsida</taxon>
        <taxon>eudicotyledons</taxon>
        <taxon>Gunneridae</taxon>
        <taxon>Pentapetalae</taxon>
        <taxon>rosids</taxon>
        <taxon>fabids</taxon>
        <taxon>Fagales</taxon>
        <taxon>Fagaceae</taxon>
        <taxon>Quercus</taxon>
    </lineage>
</organism>
<dbReference type="AlphaFoldDB" id="A0AAW0KGD1"/>
<sequence>MDFLASLNAGASIPQELLELVGQAIDDIGSSVWKSTAEIVTHGADKLFVVVAAGSDSDSDSNNDMVKSFCVICPPLMEKILYMLGIYNLCETDMWAPHQSHIGLIQLGI</sequence>
<evidence type="ECO:0000313" key="1">
    <source>
        <dbReference type="EMBL" id="KAK7837925.1"/>
    </source>
</evidence>
<dbReference type="Proteomes" id="UP000237347">
    <property type="component" value="Unassembled WGS sequence"/>
</dbReference>